<proteinExistence type="predicted"/>
<sequence>MFLDSMENKDHRALIEWLNGFPNGIKFSYISGDSVSNENMVSLMQTYQCSQTLRFYGQHGFRIAPLPLKATDLRIDHSHWMTVANVLQLEYVVAFKLENARHFTDIDFNTILKRIISGALPKMVYAHLELKRTYNKDSICWDIPMI</sequence>
<name>A0A2G5SJ57_9PELO</name>
<dbReference type="AlphaFoldDB" id="A0A2G5SJ57"/>
<accession>A0A2G5SJ57</accession>
<dbReference type="Proteomes" id="UP000230233">
    <property type="component" value="Unassembled WGS sequence"/>
</dbReference>
<evidence type="ECO:0000313" key="2">
    <source>
        <dbReference type="Proteomes" id="UP000230233"/>
    </source>
</evidence>
<dbReference type="EMBL" id="PDUG01000007">
    <property type="protein sequence ID" value="PIC14939.1"/>
    <property type="molecule type" value="Genomic_DNA"/>
</dbReference>
<reference evidence="2" key="1">
    <citation type="submission" date="2017-10" db="EMBL/GenBank/DDBJ databases">
        <title>Rapid genome shrinkage in a self-fertile nematode reveals novel sperm competition proteins.</title>
        <authorList>
            <person name="Yin D."/>
            <person name="Schwarz E.M."/>
            <person name="Thomas C.G."/>
            <person name="Felde R.L."/>
            <person name="Korf I.F."/>
            <person name="Cutter A.D."/>
            <person name="Schartner C.M."/>
            <person name="Ralston E.J."/>
            <person name="Meyer B.J."/>
            <person name="Haag E.S."/>
        </authorList>
    </citation>
    <scope>NUCLEOTIDE SEQUENCE [LARGE SCALE GENOMIC DNA]</scope>
    <source>
        <strain evidence="2">JU1422</strain>
    </source>
</reference>
<gene>
    <name evidence="1" type="ORF">B9Z55_027080</name>
</gene>
<dbReference type="PANTHER" id="PTHR21503:SF8">
    <property type="entry name" value="F-BOX ASSOCIATED DOMAIN-CONTAINING PROTEIN-RELATED"/>
    <property type="match status" value="1"/>
</dbReference>
<keyword evidence="2" id="KW-1185">Reference proteome</keyword>
<dbReference type="PANTHER" id="PTHR21503">
    <property type="entry name" value="F-BOX-CONTAINING HYPOTHETICAL PROTEIN C.ELEGANS"/>
    <property type="match status" value="1"/>
</dbReference>
<evidence type="ECO:0008006" key="3">
    <source>
        <dbReference type="Google" id="ProtNLM"/>
    </source>
</evidence>
<protein>
    <recommendedName>
        <fullName evidence="3">F-box associated domain-containing protein</fullName>
    </recommendedName>
</protein>
<organism evidence="1 2">
    <name type="scientific">Caenorhabditis nigoni</name>
    <dbReference type="NCBI Taxonomy" id="1611254"/>
    <lineage>
        <taxon>Eukaryota</taxon>
        <taxon>Metazoa</taxon>
        <taxon>Ecdysozoa</taxon>
        <taxon>Nematoda</taxon>
        <taxon>Chromadorea</taxon>
        <taxon>Rhabditida</taxon>
        <taxon>Rhabditina</taxon>
        <taxon>Rhabditomorpha</taxon>
        <taxon>Rhabditoidea</taxon>
        <taxon>Rhabditidae</taxon>
        <taxon>Peloderinae</taxon>
        <taxon>Caenorhabditis</taxon>
    </lineage>
</organism>
<comment type="caution">
    <text evidence="1">The sequence shown here is derived from an EMBL/GenBank/DDBJ whole genome shotgun (WGS) entry which is preliminary data.</text>
</comment>
<evidence type="ECO:0000313" key="1">
    <source>
        <dbReference type="EMBL" id="PIC14939.1"/>
    </source>
</evidence>